<dbReference type="KEGG" id="vg:4363413"/>
<feature type="region of interest" description="Disordered" evidence="1">
    <location>
        <begin position="211"/>
        <end position="231"/>
    </location>
</feature>
<keyword evidence="3" id="KW-1185">Reference proteome</keyword>
<evidence type="ECO:0000313" key="2">
    <source>
        <dbReference type="EMBL" id="ABJ09051.1"/>
    </source>
</evidence>
<organism evidence="2 3">
    <name type="scientific">Nile crocodilepox virus (isolate Crocodylus niloticus/Zimbabwe/Ume/2001)</name>
    <name type="common">CRV</name>
    <dbReference type="NCBI Taxonomy" id="1289473"/>
    <lineage>
        <taxon>Viruses</taxon>
        <taxon>Varidnaviria</taxon>
        <taxon>Bamfordvirae</taxon>
        <taxon>Nucleocytoviricota</taxon>
        <taxon>Pokkesviricetes</taxon>
        <taxon>Chitovirales</taxon>
        <taxon>Poxviridae</taxon>
        <taxon>Chordopoxvirinae</taxon>
        <taxon>Crocodylidpoxvirus</taxon>
        <taxon>Crocodylidpoxvirus nilecrocodilepox</taxon>
        <taxon>Nile crocodilepox virus</taxon>
    </lineage>
</organism>
<accession>Q06ZZ1</accession>
<dbReference type="GeneID" id="4363413"/>
<reference evidence="2 3" key="1">
    <citation type="journal article" date="2006" name="J. Virol.">
        <title>Genome of crocodilepox virus.</title>
        <authorList>
            <person name="Afonso C.L."/>
            <person name="Tulman E.R."/>
            <person name="Delhon G."/>
            <person name="Lu Z."/>
            <person name="Viljoen G.J."/>
            <person name="Wallace D.B."/>
            <person name="Kutish G.F."/>
            <person name="Rock D.L."/>
        </authorList>
    </citation>
    <scope>NUCLEOTIDE SEQUENCE [LARGE SCALE GENOMIC DNA]</scope>
    <source>
        <strain evidence="3">Isolate Crocodylus niloticus/Zimbabwe/Ume/2001</strain>
    </source>
</reference>
<organismHost>
    <name type="scientific">Crocodylus johnstoni</name>
    <name type="common">Australian freshwater crocodile</name>
    <dbReference type="NCBI Taxonomy" id="184234"/>
</organismHost>
<name>Q06ZZ1_CPRVZ</name>
<dbReference type="EMBL" id="DQ356948">
    <property type="protein sequence ID" value="ABJ09051.1"/>
    <property type="molecule type" value="Genomic_DNA"/>
</dbReference>
<gene>
    <name evidence="2" type="ORF">CRV160</name>
</gene>
<organismHost>
    <name type="scientific">Crocodylus niloticus</name>
    <name type="common">Nile crocodile</name>
    <name type="synonym">African crocodile</name>
    <dbReference type="NCBI Taxonomy" id="8501"/>
</organismHost>
<evidence type="ECO:0000313" key="3">
    <source>
        <dbReference type="Proteomes" id="UP000011300"/>
    </source>
</evidence>
<dbReference type="Proteomes" id="UP000011300">
    <property type="component" value="Segment"/>
</dbReference>
<organismHost>
    <name type="scientific">Crocodylus porosus</name>
    <name type="common">Saltwater crocodile</name>
    <name type="synonym">Estuarine crocodile</name>
    <dbReference type="NCBI Taxonomy" id="8502"/>
</organismHost>
<sequence length="250" mass="27152">MWSKACSPDRGPVLTTAAAATTLRRAAAKAAVSFCAKGRSLFASIARLPKISEDREEDASPARRNSTEWSRVCERADRCSASARVTIRLETWGTGEVILDARAIEPVARHLARWLLSRASRQMSARAPACSGINLAVFVDIVIDRVDSPLPSAAGDERAFDCWALPRAPRSCPEVRFKSVLVTRCRHETVCSRASDLPIVENKASNIGNVLDPDTPAVDADGGANESDGVGESRWRGRSIARIVFFYGVR</sequence>
<protein>
    <submittedName>
        <fullName evidence="2">Uncharacterized protein</fullName>
    </submittedName>
</protein>
<evidence type="ECO:0000256" key="1">
    <source>
        <dbReference type="SAM" id="MobiDB-lite"/>
    </source>
</evidence>
<dbReference type="RefSeq" id="YP_784350.1">
    <property type="nucleotide sequence ID" value="NC_008030.1"/>
</dbReference>
<proteinExistence type="predicted"/>